<dbReference type="Proteomes" id="UP000317257">
    <property type="component" value="Unassembled WGS sequence"/>
</dbReference>
<sequence>MSSSSSDRISTTSGESDSTDCELLESLKFTLSNQSHLFTCGGVISLSSPDKPSISFDEGDQGGNTLAPITLRWDMPESTSGHTNTGSRIDFPLEPGHEADLNRLLQHCEKATFGLGGQDVLDETYRKAVQMDPTKFCTNFDPYSVGIIDSIAQVLLPTAVESTTHRAVRAELYKLNIYSGQNGKFKSHVDTPRSPFQFGSLVVCLPVEHTGGQLRVGHKEEEMTFDWSNRREDQHAANIRWAAFYSDCQHEVLEVTSGHRLTLTYNLYAVQGAGRLTGVSRTLNPANLPLFQVMKNIPFQRLFNGKSGTLGFWCSHVYAYNNETETPLPETLKGLDSVLWESFKALGMQPRIAPVTRMTPKLREHFTYYYEEFDEEERASHCPWMRPVPPQIPSEYIVGRRFGLHVHEEGVEGAHVESIQEYHDMFLQWGDYSQGDIHWLSKPTASELQLVHVAAKVAKYGTAFVKRAYGDWTGTQLNGWKHHLLENSMRPMQQFAYTKGKNATDAALVIDAMDLLYSERFGFVLFLATAASRDWPPEFVSSGLLVYGCGERKTPKPFVTACDKFIYIENLTAKTDLVKQVDTMQLSEGTGHSESPKSATEYLRSAVEVTSDDNGWASLCNVGGLTVKRYPDFDARTYGYAKLSELIRSLDAFELCSSHIEGKQAVLYVREKKRYD</sequence>
<proteinExistence type="predicted"/>
<evidence type="ECO:0000313" key="2">
    <source>
        <dbReference type="EMBL" id="TWU71535.1"/>
    </source>
</evidence>
<gene>
    <name evidence="2" type="ORF">ED733_001022</name>
</gene>
<dbReference type="Gene3D" id="2.60.120.620">
    <property type="entry name" value="q2cbj1_9rhob like domain"/>
    <property type="match status" value="1"/>
</dbReference>
<dbReference type="EMBL" id="SBHS01000042">
    <property type="protein sequence ID" value="TWU71535.1"/>
    <property type="molecule type" value="Genomic_DNA"/>
</dbReference>
<organism evidence="2 3">
    <name type="scientific">Metarhizium rileyi (strain RCEF 4871)</name>
    <name type="common">Nomuraea rileyi</name>
    <dbReference type="NCBI Taxonomy" id="1649241"/>
    <lineage>
        <taxon>Eukaryota</taxon>
        <taxon>Fungi</taxon>
        <taxon>Dikarya</taxon>
        <taxon>Ascomycota</taxon>
        <taxon>Pezizomycotina</taxon>
        <taxon>Sordariomycetes</taxon>
        <taxon>Hypocreomycetidae</taxon>
        <taxon>Hypocreales</taxon>
        <taxon>Clavicipitaceae</taxon>
        <taxon>Metarhizium</taxon>
    </lineage>
</organism>
<comment type="caution">
    <text evidence="2">The sequence shown here is derived from an EMBL/GenBank/DDBJ whole genome shotgun (WGS) entry which is preliminary data.</text>
</comment>
<dbReference type="CDD" id="cd11297">
    <property type="entry name" value="PIN_LabA-like_N_1"/>
    <property type="match status" value="1"/>
</dbReference>
<dbReference type="Pfam" id="PF01936">
    <property type="entry name" value="NYN"/>
    <property type="match status" value="1"/>
</dbReference>
<accession>A0A5C6G0K9</accession>
<dbReference type="PANTHER" id="PTHR33099:SF7">
    <property type="entry name" value="MYND-TYPE DOMAIN-CONTAINING PROTEIN"/>
    <property type="match status" value="1"/>
</dbReference>
<dbReference type="InterPro" id="IPR025605">
    <property type="entry name" value="OST-HTH/LOTUS_dom"/>
</dbReference>
<dbReference type="PANTHER" id="PTHR33099">
    <property type="entry name" value="FE2OG DIOXYGENASE DOMAIN-CONTAINING PROTEIN"/>
    <property type="match status" value="1"/>
</dbReference>
<feature type="domain" description="HTH OST-type" evidence="1">
    <location>
        <begin position="595"/>
        <end position="671"/>
    </location>
</feature>
<evidence type="ECO:0000313" key="3">
    <source>
        <dbReference type="Proteomes" id="UP000317257"/>
    </source>
</evidence>
<dbReference type="PROSITE" id="PS51644">
    <property type="entry name" value="HTH_OST"/>
    <property type="match status" value="1"/>
</dbReference>
<dbReference type="InterPro" id="IPR041966">
    <property type="entry name" value="LOTUS-like"/>
</dbReference>
<dbReference type="GO" id="GO:0004540">
    <property type="term" value="F:RNA nuclease activity"/>
    <property type="evidence" value="ECO:0007669"/>
    <property type="project" value="InterPro"/>
</dbReference>
<dbReference type="Gene3D" id="3.30.420.610">
    <property type="entry name" value="LOTUS domain-like"/>
    <property type="match status" value="1"/>
</dbReference>
<dbReference type="Pfam" id="PF12872">
    <property type="entry name" value="OST-HTH"/>
    <property type="match status" value="1"/>
</dbReference>
<dbReference type="Pfam" id="PF13640">
    <property type="entry name" value="2OG-FeII_Oxy_3"/>
    <property type="match status" value="1"/>
</dbReference>
<dbReference type="CDD" id="cd10146">
    <property type="entry name" value="LabA_like_C"/>
    <property type="match status" value="1"/>
</dbReference>
<reference evidence="3" key="1">
    <citation type="submission" date="2018-12" db="EMBL/GenBank/DDBJ databases">
        <title>The complete genome of Metarhizium rileyi, a key fungal pathogen of Lepidoptera.</title>
        <authorList>
            <person name="Binneck E."/>
            <person name="Lastra C.C.L."/>
            <person name="Sosa-Gomez D.R."/>
        </authorList>
    </citation>
    <scope>NUCLEOTIDE SEQUENCE [LARGE SCALE GENOMIC DNA]</scope>
    <source>
        <strain evidence="3">Cep018-CH2</strain>
    </source>
</reference>
<dbReference type="InterPro" id="IPR044862">
    <property type="entry name" value="Pro_4_hyd_alph_FE2OG_OXY"/>
</dbReference>
<dbReference type="InterPro" id="IPR021139">
    <property type="entry name" value="NYN"/>
</dbReference>
<name>A0A5C6G0K9_METRR</name>
<dbReference type="AlphaFoldDB" id="A0A5C6G0K9"/>
<evidence type="ECO:0000259" key="1">
    <source>
        <dbReference type="PROSITE" id="PS51644"/>
    </source>
</evidence>
<protein>
    <recommendedName>
        <fullName evidence="1">HTH OST-type domain-containing protein</fullName>
    </recommendedName>
</protein>